<comment type="subcellular location">
    <subcellularLocation>
        <location evidence="3">Cytoplasm</location>
    </subcellularLocation>
</comment>
<proteinExistence type="inferred from homology"/>
<dbReference type="PANTHER" id="PTHR30592">
    <property type="entry name" value="FORMATE DEHYDROGENASE"/>
    <property type="match status" value="1"/>
</dbReference>
<evidence type="ECO:0000256" key="1">
    <source>
        <dbReference type="ARBA" id="ARBA00022490"/>
    </source>
</evidence>
<dbReference type="Gene3D" id="3.10.20.10">
    <property type="match status" value="1"/>
</dbReference>
<keyword evidence="1 3" id="KW-0963">Cytoplasm</keyword>
<protein>
    <recommendedName>
        <fullName evidence="3">Sulfur carrier protein FdhD</fullName>
    </recommendedName>
</protein>
<evidence type="ECO:0000256" key="2">
    <source>
        <dbReference type="ARBA" id="ARBA00023150"/>
    </source>
</evidence>
<gene>
    <name evidence="3 4" type="primary">fdhD</name>
    <name evidence="4" type="ORF">K8352_01560</name>
</gene>
<dbReference type="GO" id="GO:0097163">
    <property type="term" value="F:sulfur carrier activity"/>
    <property type="evidence" value="ECO:0007669"/>
    <property type="project" value="UniProtKB-UniRule"/>
</dbReference>
<dbReference type="PIRSF" id="PIRSF015626">
    <property type="entry name" value="FdhD"/>
    <property type="match status" value="1"/>
</dbReference>
<sequence>MNPGVISNNIIKVSKEGAIPTPDLLVTEEPMEIQLLHPSLSEPLPLILTMRTPGNDFELTTGFLLAENIINGMEDIEHMFHCKLVETAAKGNVVKVKLKPHVKIDTDMYARNFTSTAGCGICGKQQLDQIICNASSMQGNNLKAKFDIISSLPASLMFHQNIFKHTGGLHASALFSAEGELVLSREDIGRHNALDKVIGACLALDPDLLGNSILLVSGRIGFELVQKAAVAGIPIMVGVGAPSSLSVQLAAKMDMTLIGFAKESSFNIYHGEKRIIINGTNKIE</sequence>
<organism evidence="4 5">
    <name type="scientific">Cerina litoralis</name>
    <dbReference type="NCBI Taxonomy" id="2874477"/>
    <lineage>
        <taxon>Bacteria</taxon>
        <taxon>Pseudomonadati</taxon>
        <taxon>Bacteroidota</taxon>
        <taxon>Flavobacteriia</taxon>
        <taxon>Flavobacteriales</taxon>
        <taxon>Flavobacteriaceae</taxon>
        <taxon>Cerina</taxon>
    </lineage>
</organism>
<dbReference type="InterPro" id="IPR003786">
    <property type="entry name" value="FdhD"/>
</dbReference>
<evidence type="ECO:0000313" key="5">
    <source>
        <dbReference type="Proteomes" id="UP001200642"/>
    </source>
</evidence>
<dbReference type="SUPFAM" id="SSF53927">
    <property type="entry name" value="Cytidine deaminase-like"/>
    <property type="match status" value="1"/>
</dbReference>
<feature type="active site" description="Cysteine persulfide intermediate" evidence="3">
    <location>
        <position position="119"/>
    </location>
</feature>
<comment type="caution">
    <text evidence="4">The sequence shown here is derived from an EMBL/GenBank/DDBJ whole genome shotgun (WGS) entry which is preliminary data.</text>
</comment>
<comment type="similarity">
    <text evidence="3">Belongs to the FdhD family.</text>
</comment>
<accession>A0AAE3ESP6</accession>
<reference evidence="4" key="1">
    <citation type="submission" date="2023-02" db="EMBL/GenBank/DDBJ databases">
        <title>Genome of Flavobacteriaceae gen. nov. sp. strain F89.</title>
        <authorList>
            <person name="Wang Y."/>
        </authorList>
    </citation>
    <scope>NUCLEOTIDE SEQUENCE</scope>
    <source>
        <strain evidence="4">F89</strain>
    </source>
</reference>
<dbReference type="RefSeq" id="WP_317900578.1">
    <property type="nucleotide sequence ID" value="NZ_JAIRBC010000002.1"/>
</dbReference>
<dbReference type="HAMAP" id="MF_00187">
    <property type="entry name" value="FdhD"/>
    <property type="match status" value="1"/>
</dbReference>
<dbReference type="InterPro" id="IPR016193">
    <property type="entry name" value="Cytidine_deaminase-like"/>
</dbReference>
<comment type="caution">
    <text evidence="3">Lacks conserved residue(s) required for the propagation of feature annotation.</text>
</comment>
<dbReference type="AlphaFoldDB" id="A0AAE3ESP6"/>
<dbReference type="GO" id="GO:0016783">
    <property type="term" value="F:sulfurtransferase activity"/>
    <property type="evidence" value="ECO:0007669"/>
    <property type="project" value="InterPro"/>
</dbReference>
<dbReference type="GO" id="GO:0006777">
    <property type="term" value="P:Mo-molybdopterin cofactor biosynthetic process"/>
    <property type="evidence" value="ECO:0007669"/>
    <property type="project" value="UniProtKB-UniRule"/>
</dbReference>
<dbReference type="PANTHER" id="PTHR30592:SF1">
    <property type="entry name" value="SULFUR CARRIER PROTEIN FDHD"/>
    <property type="match status" value="1"/>
</dbReference>
<dbReference type="Proteomes" id="UP001200642">
    <property type="component" value="Unassembled WGS sequence"/>
</dbReference>
<evidence type="ECO:0000313" key="4">
    <source>
        <dbReference type="EMBL" id="MCG2459429.1"/>
    </source>
</evidence>
<dbReference type="NCBIfam" id="TIGR00129">
    <property type="entry name" value="fdhD_narQ"/>
    <property type="match status" value="1"/>
</dbReference>
<comment type="function">
    <text evidence="3">Required for formate dehydrogenase (FDH) activity. Acts as a sulfur carrier protein that transfers sulfur from IscS to the molybdenum cofactor prior to its insertion into FDH.</text>
</comment>
<dbReference type="Gene3D" id="3.40.140.10">
    <property type="entry name" value="Cytidine Deaminase, domain 2"/>
    <property type="match status" value="1"/>
</dbReference>
<dbReference type="Pfam" id="PF02634">
    <property type="entry name" value="FdhD-NarQ"/>
    <property type="match status" value="1"/>
</dbReference>
<keyword evidence="5" id="KW-1185">Reference proteome</keyword>
<dbReference type="EMBL" id="JAIRBC010000002">
    <property type="protein sequence ID" value="MCG2459429.1"/>
    <property type="molecule type" value="Genomic_DNA"/>
</dbReference>
<keyword evidence="2 3" id="KW-0501">Molybdenum cofactor biosynthesis</keyword>
<name>A0AAE3ESP6_9FLAO</name>
<evidence type="ECO:0000256" key="3">
    <source>
        <dbReference type="HAMAP-Rule" id="MF_00187"/>
    </source>
</evidence>
<dbReference type="GO" id="GO:0005737">
    <property type="term" value="C:cytoplasm"/>
    <property type="evidence" value="ECO:0007669"/>
    <property type="project" value="UniProtKB-SubCell"/>
</dbReference>